<reference evidence="2 3" key="1">
    <citation type="submission" date="2011-10" db="EMBL/GenBank/DDBJ databases">
        <title>Genome sequence of Gluconobacter morbifer G707, isolated from Drosophila gut.</title>
        <authorList>
            <person name="Lee W.-J."/>
            <person name="Kim E.-K."/>
        </authorList>
    </citation>
    <scope>NUCLEOTIDE SEQUENCE [LARGE SCALE GENOMIC DNA]</scope>
    <source>
        <strain evidence="2 3">G707</strain>
    </source>
</reference>
<keyword evidence="1" id="KW-0472">Membrane</keyword>
<proteinExistence type="predicted"/>
<evidence type="ECO:0000313" key="3">
    <source>
        <dbReference type="Proteomes" id="UP000004949"/>
    </source>
</evidence>
<dbReference type="AlphaFoldDB" id="G6XLI6"/>
<evidence type="ECO:0000313" key="2">
    <source>
        <dbReference type="EMBL" id="EHH67241.1"/>
    </source>
</evidence>
<feature type="transmembrane region" description="Helical" evidence="1">
    <location>
        <begin position="63"/>
        <end position="81"/>
    </location>
</feature>
<accession>G6XLI6</accession>
<sequence length="87" mass="9704">MTEETSGEKIMNADLEGYLEEGVGRLQDGAGCSFSRCRFQEKICDLSKESRDLASDLWVDQPFLWLSVAFAAGAFLSRYILTGRKTS</sequence>
<dbReference type="Proteomes" id="UP000004949">
    <property type="component" value="Unassembled WGS sequence"/>
</dbReference>
<evidence type="ECO:0000256" key="1">
    <source>
        <dbReference type="SAM" id="Phobius"/>
    </source>
</evidence>
<dbReference type="PATRIC" id="fig|1088869.3.peg.2228"/>
<dbReference type="STRING" id="1088869.GMO_22350"/>
<keyword evidence="1" id="KW-0812">Transmembrane</keyword>
<dbReference type="EMBL" id="AGQV01000010">
    <property type="protein sequence ID" value="EHH67241.1"/>
    <property type="molecule type" value="Genomic_DNA"/>
</dbReference>
<gene>
    <name evidence="2" type="ORF">GMO_22350</name>
</gene>
<protein>
    <submittedName>
        <fullName evidence="2">Uncharacterized protein</fullName>
    </submittedName>
</protein>
<name>G6XLI6_9PROT</name>
<keyword evidence="3" id="KW-1185">Reference proteome</keyword>
<comment type="caution">
    <text evidence="2">The sequence shown here is derived from an EMBL/GenBank/DDBJ whole genome shotgun (WGS) entry which is preliminary data.</text>
</comment>
<keyword evidence="1" id="KW-1133">Transmembrane helix</keyword>
<organism evidence="2 3">
    <name type="scientific">Gluconobacter morbifer G707</name>
    <dbReference type="NCBI Taxonomy" id="1088869"/>
    <lineage>
        <taxon>Bacteria</taxon>
        <taxon>Pseudomonadati</taxon>
        <taxon>Pseudomonadota</taxon>
        <taxon>Alphaproteobacteria</taxon>
        <taxon>Acetobacterales</taxon>
        <taxon>Acetobacteraceae</taxon>
        <taxon>Gluconobacter</taxon>
    </lineage>
</organism>